<dbReference type="STRING" id="1797714.A3D04_00240"/>
<reference evidence="1 2" key="1">
    <citation type="journal article" date="2016" name="Nat. Commun.">
        <title>Thousands of microbial genomes shed light on interconnected biogeochemical processes in an aquifer system.</title>
        <authorList>
            <person name="Anantharaman K."/>
            <person name="Brown C.T."/>
            <person name="Hug L.A."/>
            <person name="Sharon I."/>
            <person name="Castelle C.J."/>
            <person name="Probst A.J."/>
            <person name="Thomas B.C."/>
            <person name="Singh A."/>
            <person name="Wilkins M.J."/>
            <person name="Karaoz U."/>
            <person name="Brodie E.L."/>
            <person name="Williams K.H."/>
            <person name="Hubbard S.S."/>
            <person name="Banfield J.F."/>
        </authorList>
    </citation>
    <scope>NUCLEOTIDE SEQUENCE [LARGE SCALE GENOMIC DNA]</scope>
</reference>
<name>A0A1F5G9Z0_9BACT</name>
<comment type="caution">
    <text evidence="1">The sequence shown here is derived from an EMBL/GenBank/DDBJ whole genome shotgun (WGS) entry which is preliminary data.</text>
</comment>
<dbReference type="AlphaFoldDB" id="A0A1F5G9Z0"/>
<sequence length="99" mass="12129">MKVIYHPEVEEKIRSLPDEDRARVVKVIDLFSDYKFRLTQIYLKKITKDIWELRGGRYRLLFGIIDRNIIVVTMFRKQTQRTPIREIKLAVRRFKDYEI</sequence>
<dbReference type="SUPFAM" id="SSF143011">
    <property type="entry name" value="RelE-like"/>
    <property type="match status" value="1"/>
</dbReference>
<dbReference type="Proteomes" id="UP000177369">
    <property type="component" value="Unassembled WGS sequence"/>
</dbReference>
<organism evidence="1 2">
    <name type="scientific">Candidatus Curtissbacteria bacterium RIFCSPHIGHO2_02_FULL_40_16b</name>
    <dbReference type="NCBI Taxonomy" id="1797714"/>
    <lineage>
        <taxon>Bacteria</taxon>
        <taxon>Candidatus Curtissiibacteriota</taxon>
    </lineage>
</organism>
<evidence type="ECO:0000313" key="2">
    <source>
        <dbReference type="Proteomes" id="UP000177369"/>
    </source>
</evidence>
<proteinExistence type="predicted"/>
<dbReference type="EMBL" id="MFBD01000021">
    <property type="protein sequence ID" value="OGD88645.1"/>
    <property type="molecule type" value="Genomic_DNA"/>
</dbReference>
<accession>A0A1F5G9Z0</accession>
<gene>
    <name evidence="1" type="ORF">A3D04_00240</name>
</gene>
<evidence type="ECO:0000313" key="1">
    <source>
        <dbReference type="EMBL" id="OGD88645.1"/>
    </source>
</evidence>
<dbReference type="Gene3D" id="3.30.2310.20">
    <property type="entry name" value="RelE-like"/>
    <property type="match status" value="1"/>
</dbReference>
<protein>
    <recommendedName>
        <fullName evidence="3">Addiction module toxin RelE</fullName>
    </recommendedName>
</protein>
<dbReference type="InterPro" id="IPR035093">
    <property type="entry name" value="RelE/ParE_toxin_dom_sf"/>
</dbReference>
<dbReference type="InterPro" id="IPR009241">
    <property type="entry name" value="HigB-like"/>
</dbReference>
<dbReference type="Pfam" id="PF05973">
    <property type="entry name" value="Gp49"/>
    <property type="match status" value="1"/>
</dbReference>
<evidence type="ECO:0008006" key="3">
    <source>
        <dbReference type="Google" id="ProtNLM"/>
    </source>
</evidence>